<evidence type="ECO:0000256" key="7">
    <source>
        <dbReference type="ARBA" id="ARBA00022842"/>
    </source>
</evidence>
<reference evidence="9" key="1">
    <citation type="submission" date="2022-12" db="EMBL/GenBank/DDBJ databases">
        <title>Isolation and characterisation of novel Methanocorpusculum spp. from native Australian herbivores indicates the genus is ancestrally host-associated.</title>
        <authorList>
            <person name="Volmer J.G."/>
            <person name="Soo R.M."/>
            <person name="Evans P.N."/>
            <person name="Hoedt E.C."/>
            <person name="Astorga Alsina A.L."/>
            <person name="Woodcroft B.J."/>
            <person name="Tyson G.W."/>
            <person name="Hugenholtz P."/>
            <person name="Morrison M."/>
        </authorList>
    </citation>
    <scope>NUCLEOTIDE SEQUENCE</scope>
    <source>
        <strain evidence="9">MG</strain>
    </source>
</reference>
<comment type="cofactor">
    <cofactor evidence="1">
        <name>Mg(2+)</name>
        <dbReference type="ChEBI" id="CHEBI:18420"/>
    </cofactor>
</comment>
<dbReference type="Gene3D" id="3.30.460.10">
    <property type="entry name" value="Beta Polymerase, domain 2"/>
    <property type="match status" value="1"/>
</dbReference>
<evidence type="ECO:0000256" key="5">
    <source>
        <dbReference type="ARBA" id="ARBA00022741"/>
    </source>
</evidence>
<keyword evidence="3" id="KW-0548">Nucleotidyltransferase</keyword>
<evidence type="ECO:0000313" key="9">
    <source>
        <dbReference type="EMBL" id="MCZ0859712.1"/>
    </source>
</evidence>
<keyword evidence="10" id="KW-1185">Reference proteome</keyword>
<keyword evidence="2" id="KW-0808">Transferase</keyword>
<evidence type="ECO:0000256" key="3">
    <source>
        <dbReference type="ARBA" id="ARBA00022695"/>
    </source>
</evidence>
<evidence type="ECO:0000313" key="10">
    <source>
        <dbReference type="Proteomes" id="UP001141422"/>
    </source>
</evidence>
<evidence type="ECO:0000256" key="2">
    <source>
        <dbReference type="ARBA" id="ARBA00022679"/>
    </source>
</evidence>
<dbReference type="RefSeq" id="WP_268923934.1">
    <property type="nucleotide sequence ID" value="NZ_JAPTGB010000001.1"/>
</dbReference>
<keyword evidence="4" id="KW-0479">Metal-binding</keyword>
<dbReference type="Proteomes" id="UP001141422">
    <property type="component" value="Unassembled WGS sequence"/>
</dbReference>
<dbReference type="InterPro" id="IPR041633">
    <property type="entry name" value="Polbeta"/>
</dbReference>
<keyword evidence="5" id="KW-0547">Nucleotide-binding</keyword>
<dbReference type="CDD" id="cd05403">
    <property type="entry name" value="NT_KNTase_like"/>
    <property type="match status" value="1"/>
</dbReference>
<gene>
    <name evidence="9" type="ORF">O0S10_00545</name>
</gene>
<dbReference type="SUPFAM" id="SSF81301">
    <property type="entry name" value="Nucleotidyltransferase"/>
    <property type="match status" value="1"/>
</dbReference>
<keyword evidence="6" id="KW-0067">ATP-binding</keyword>
<dbReference type="PANTHER" id="PTHR33571:SF14">
    <property type="entry name" value="PROTEIN ADENYLYLTRANSFERASE MJ0435-RELATED"/>
    <property type="match status" value="1"/>
</dbReference>
<dbReference type="EMBL" id="JAPTGB010000001">
    <property type="protein sequence ID" value="MCZ0859712.1"/>
    <property type="molecule type" value="Genomic_DNA"/>
</dbReference>
<evidence type="ECO:0000256" key="6">
    <source>
        <dbReference type="ARBA" id="ARBA00022840"/>
    </source>
</evidence>
<sequence>MPHEYISIKEDVLKKLSRNLPELEKRFSVETIGVFGSVSRGEDTAESDIDIFYAFREGSGAGMFTCMELVSYLEDLFGRKVDLVSLNGMKPYFRILIEPEMIPAEAVV</sequence>
<accession>A0ABT4IDA5</accession>
<dbReference type="InterPro" id="IPR043519">
    <property type="entry name" value="NT_sf"/>
</dbReference>
<proteinExistence type="predicted"/>
<evidence type="ECO:0000259" key="8">
    <source>
        <dbReference type="Pfam" id="PF18765"/>
    </source>
</evidence>
<dbReference type="InterPro" id="IPR052038">
    <property type="entry name" value="Type-VII_TA_antitoxin"/>
</dbReference>
<feature type="domain" description="Polymerase beta nucleotidyltransferase" evidence="8">
    <location>
        <begin position="23"/>
        <end position="94"/>
    </location>
</feature>
<dbReference type="PANTHER" id="PTHR33571">
    <property type="entry name" value="SSL8005 PROTEIN"/>
    <property type="match status" value="1"/>
</dbReference>
<evidence type="ECO:0000256" key="1">
    <source>
        <dbReference type="ARBA" id="ARBA00001946"/>
    </source>
</evidence>
<evidence type="ECO:0000256" key="4">
    <source>
        <dbReference type="ARBA" id="ARBA00022723"/>
    </source>
</evidence>
<keyword evidence="7" id="KW-0460">Magnesium</keyword>
<organism evidence="9 10">
    <name type="scientific">Methanocorpusculum petauri</name>
    <dbReference type="NCBI Taxonomy" id="3002863"/>
    <lineage>
        <taxon>Archaea</taxon>
        <taxon>Methanobacteriati</taxon>
        <taxon>Methanobacteriota</taxon>
        <taxon>Stenosarchaea group</taxon>
        <taxon>Methanomicrobia</taxon>
        <taxon>Methanomicrobiales</taxon>
        <taxon>Methanocorpusculaceae</taxon>
        <taxon>Methanocorpusculum</taxon>
    </lineage>
</organism>
<comment type="caution">
    <text evidence="9">The sequence shown here is derived from an EMBL/GenBank/DDBJ whole genome shotgun (WGS) entry which is preliminary data.</text>
</comment>
<name>A0ABT4IDA5_9EURY</name>
<protein>
    <submittedName>
        <fullName evidence="9">Nucleotidyltransferase family protein</fullName>
    </submittedName>
</protein>
<dbReference type="Pfam" id="PF18765">
    <property type="entry name" value="Polbeta"/>
    <property type="match status" value="1"/>
</dbReference>